<evidence type="ECO:0000256" key="1">
    <source>
        <dbReference type="ARBA" id="ARBA00008609"/>
    </source>
</evidence>
<dbReference type="Pfam" id="PF17806">
    <property type="entry name" value="SO_alpha_A3"/>
    <property type="match status" value="1"/>
</dbReference>
<dbReference type="PANTHER" id="PTHR43757:SF2">
    <property type="entry name" value="AMINOMETHYLTRANSFERASE, MITOCHONDRIAL"/>
    <property type="match status" value="1"/>
</dbReference>
<feature type="domain" description="SoxA A3" evidence="6">
    <location>
        <begin position="525"/>
        <end position="608"/>
    </location>
</feature>
<dbReference type="InterPro" id="IPR006222">
    <property type="entry name" value="GCVT_N"/>
</dbReference>
<evidence type="ECO:0000259" key="5">
    <source>
        <dbReference type="Pfam" id="PF08669"/>
    </source>
</evidence>
<comment type="caution">
    <text evidence="7">The sequence shown here is derived from an EMBL/GenBank/DDBJ whole genome shotgun (WGS) entry which is preliminary data.</text>
</comment>
<evidence type="ECO:0000313" key="7">
    <source>
        <dbReference type="EMBL" id="MBI6629682.1"/>
    </source>
</evidence>
<dbReference type="InterPro" id="IPR006277">
    <property type="entry name" value="Sarcosine_oxidase_asu"/>
</dbReference>
<evidence type="ECO:0000256" key="2">
    <source>
        <dbReference type="ARBA" id="ARBA00023002"/>
    </source>
</evidence>
<keyword evidence="8" id="KW-1185">Reference proteome</keyword>
<organism evidence="7 8">
    <name type="scientific">Pontibaca salina</name>
    <dbReference type="NCBI Taxonomy" id="2795731"/>
    <lineage>
        <taxon>Bacteria</taxon>
        <taxon>Pseudomonadati</taxon>
        <taxon>Pseudomonadota</taxon>
        <taxon>Alphaproteobacteria</taxon>
        <taxon>Rhodobacterales</taxon>
        <taxon>Roseobacteraceae</taxon>
        <taxon>Pontibaca</taxon>
    </lineage>
</organism>
<sequence>MTYTNRADGSQINQPTARAQTGAHSGKTQVNRLAGGQIDQQSSINFSFDGKQYQGHPGDTLASALLANNVRLMARSFKYHRPRGVLTSDSAEPNALVELRTGARQEPNTRATTAELFDGLVAKSQNRSPSLKYDFMAINDRFSNFLTAGFYYKTFMWPVSFWEKIYEPIIRKAAGLGSLSLEEDPDEYDKGFLHCDLLVVGGGPSGLSAALTAGRAGAQVILADEDYLFGGRLNGETFGIGEQSGQDWVAATVAELHSLPNVRCMSRTTVNGAYDHGIYSAVERVSDHLPVPPEGKPRQILWRIYSKRTLLCAGAIERPIAFENNDRPGIMLASAMRDYANRWAVTAAHKVAIFTNNDDGHRTAVDLIAKGVKVAAVIDTRADAPRIADCELLAGAQVIDTSGRLGLKFIKVRLADGSERSIECGALGVSGGWNPNVHMTCHQRGRPIWNEQISAFVPGEDSIPGMTVAGAANGDFSTAAALETGSAQAVAALGDLGIKTSKIDLPQAEDAPVNIQPFWHVRHGKGRAWLDQQNDVTVKDVKLAHQENYRSVEHLKRYTTLGMATDQGKTSNMGGLAIMAELTGQSIPETGTTIFRPPYSPVAMGTWGGRARGKDFHPVRETPSHKWALENGASFVEVGNWLRVQWFSQPGETHWRESVDREVRAVRASVGVCDVTTLGKIDIQGTDAAPFLNTVYANAFAKLAVGKTRYGLMLREDGNAMDDGTTARLSEHHFVMTTTTANAVEVYRHMEFVRQCLFPDMDVQLISTTEAWAQYAVAGPNSRKLLQKIVDPEFDLSNEGFEFMACREITVCGGLRARLFRISFSGELAYEIAVPTRYGDALFRRIMEAGKEFDVVAYGTEALGVMRIEKGHAAGNELNGTITALNLGMGRMVSKKKDSIGSTMSEREGMNLPDALNMVGFKPVNSADKVTAGGHLMTKGTPVDAEHDQGYVTSACYSPILNSSIGLGFLKDGANRMGEIVSLVSPVTNLNVDVEVVNPQFVDPEGVRVRA</sequence>
<dbReference type="GO" id="GO:0008115">
    <property type="term" value="F:sarcosine oxidase activity"/>
    <property type="evidence" value="ECO:0007669"/>
    <property type="project" value="InterPro"/>
</dbReference>
<feature type="region of interest" description="Disordered" evidence="3">
    <location>
        <begin position="1"/>
        <end position="27"/>
    </location>
</feature>
<dbReference type="SUPFAM" id="SSF51905">
    <property type="entry name" value="FAD/NAD(P)-binding domain"/>
    <property type="match status" value="1"/>
</dbReference>
<keyword evidence="2" id="KW-0560">Oxidoreductase</keyword>
<dbReference type="PANTHER" id="PTHR43757">
    <property type="entry name" value="AMINOMETHYLTRANSFERASE"/>
    <property type="match status" value="1"/>
</dbReference>
<dbReference type="PRINTS" id="PR00469">
    <property type="entry name" value="PNDRDTASEII"/>
</dbReference>
<dbReference type="NCBIfam" id="TIGR01372">
    <property type="entry name" value="soxA"/>
    <property type="match status" value="1"/>
</dbReference>
<feature type="domain" description="GCVT N-terminal" evidence="4">
    <location>
        <begin position="625"/>
        <end position="897"/>
    </location>
</feature>
<accession>A0A934LYE6</accession>
<dbReference type="SUPFAM" id="SSF103025">
    <property type="entry name" value="Folate-binding domain"/>
    <property type="match status" value="1"/>
</dbReference>
<dbReference type="EMBL" id="JAEIJD010000004">
    <property type="protein sequence ID" value="MBI6629682.1"/>
    <property type="molecule type" value="Genomic_DNA"/>
</dbReference>
<dbReference type="Pfam" id="PF12831">
    <property type="entry name" value="FAD_oxidored"/>
    <property type="match status" value="1"/>
</dbReference>
<dbReference type="Gene3D" id="3.50.50.60">
    <property type="entry name" value="FAD/NAD(P)-binding domain"/>
    <property type="match status" value="1"/>
</dbReference>
<reference evidence="7" key="1">
    <citation type="submission" date="2020-12" db="EMBL/GenBank/DDBJ databases">
        <title>Pontibaca salina gen. nov., sp. nov., isolated from marine sediment.</title>
        <authorList>
            <person name="Bo J."/>
            <person name="Wang S."/>
            <person name="Song X."/>
            <person name="Du Z."/>
        </authorList>
    </citation>
    <scope>NUCLEOTIDE SEQUENCE</scope>
    <source>
        <strain evidence="7">S1109L</strain>
    </source>
</reference>
<dbReference type="RefSeq" id="WP_198685705.1">
    <property type="nucleotide sequence ID" value="NZ_JAEIJD010000004.1"/>
</dbReference>
<dbReference type="AlphaFoldDB" id="A0A934LYE6"/>
<dbReference type="InterPro" id="IPR042204">
    <property type="entry name" value="2Fe-2S-bd_N"/>
</dbReference>
<dbReference type="Gene3D" id="3.10.20.440">
    <property type="entry name" value="2Fe-2S iron-sulphur cluster binding domain, sarcosine oxidase, alpha subunit, N-terminal domain"/>
    <property type="match status" value="1"/>
</dbReference>
<dbReference type="InterPro" id="IPR041854">
    <property type="entry name" value="BFD-like_2Fe2S-bd_dom_sf"/>
</dbReference>
<evidence type="ECO:0000256" key="3">
    <source>
        <dbReference type="SAM" id="MobiDB-lite"/>
    </source>
</evidence>
<dbReference type="Pfam" id="PF13510">
    <property type="entry name" value="Fer2_4"/>
    <property type="match status" value="1"/>
</dbReference>
<evidence type="ECO:0000259" key="4">
    <source>
        <dbReference type="Pfam" id="PF01571"/>
    </source>
</evidence>
<gene>
    <name evidence="7" type="ORF">JAO82_07260</name>
</gene>
<proteinExistence type="inferred from homology"/>
<dbReference type="Proteomes" id="UP000613255">
    <property type="component" value="Unassembled WGS sequence"/>
</dbReference>
<feature type="domain" description="Aminomethyltransferase C-terminal" evidence="5">
    <location>
        <begin position="919"/>
        <end position="1003"/>
    </location>
</feature>
<evidence type="ECO:0000313" key="8">
    <source>
        <dbReference type="Proteomes" id="UP000613255"/>
    </source>
</evidence>
<comment type="similarity">
    <text evidence="1">Belongs to the GcvT family.</text>
</comment>
<dbReference type="GO" id="GO:0046653">
    <property type="term" value="P:tetrahydrofolate metabolic process"/>
    <property type="evidence" value="ECO:0007669"/>
    <property type="project" value="InterPro"/>
</dbReference>
<dbReference type="InterPro" id="IPR029043">
    <property type="entry name" value="GcvT/YgfZ_C"/>
</dbReference>
<dbReference type="Gene3D" id="1.10.10.1100">
    <property type="entry name" value="BFD-like [2Fe-2S]-binding domain"/>
    <property type="match status" value="1"/>
</dbReference>
<dbReference type="InterPro" id="IPR028896">
    <property type="entry name" value="GcvT/YgfZ/DmdA"/>
</dbReference>
<dbReference type="Pfam" id="PF01571">
    <property type="entry name" value="GCV_T"/>
    <property type="match status" value="1"/>
</dbReference>
<name>A0A934LYE6_9RHOB</name>
<evidence type="ECO:0000259" key="6">
    <source>
        <dbReference type="Pfam" id="PF17806"/>
    </source>
</evidence>
<dbReference type="InterPro" id="IPR027266">
    <property type="entry name" value="TrmE/GcvT-like"/>
</dbReference>
<dbReference type="Pfam" id="PF08669">
    <property type="entry name" value="GCV_T_C"/>
    <property type="match status" value="1"/>
</dbReference>
<dbReference type="InterPro" id="IPR013977">
    <property type="entry name" value="GcvT_C"/>
</dbReference>
<protein>
    <submittedName>
        <fullName evidence="7">Sarcosine oxidase subunit alpha family protein</fullName>
    </submittedName>
</protein>
<dbReference type="InterPro" id="IPR041117">
    <property type="entry name" value="SoxA_A3"/>
</dbReference>
<dbReference type="SUPFAM" id="SSF101790">
    <property type="entry name" value="Aminomethyltransferase beta-barrel domain"/>
    <property type="match status" value="1"/>
</dbReference>
<dbReference type="Gene3D" id="3.30.1360.120">
    <property type="entry name" value="Probable tRNA modification gtpase trme, domain 1"/>
    <property type="match status" value="1"/>
</dbReference>
<dbReference type="InterPro" id="IPR036188">
    <property type="entry name" value="FAD/NAD-bd_sf"/>
</dbReference>
<dbReference type="PIRSF" id="PIRSF037980">
    <property type="entry name" value="SoxA"/>
    <property type="match status" value="1"/>
</dbReference>